<keyword evidence="5" id="KW-0472">Membrane</keyword>
<dbReference type="AlphaFoldDB" id="A0A5C5GER6"/>
<evidence type="ECO:0000256" key="2">
    <source>
        <dbReference type="ARBA" id="ARBA00008520"/>
    </source>
</evidence>
<dbReference type="RefSeq" id="WP_140193225.1">
    <property type="nucleotide sequence ID" value="NZ_CP065915.1"/>
</dbReference>
<dbReference type="InterPro" id="IPR006059">
    <property type="entry name" value="SBP"/>
</dbReference>
<dbReference type="PANTHER" id="PTHR43649:SF33">
    <property type="entry name" value="POLYGALACTURONAN_RHAMNOGALACTURONAN-BINDING PROTEIN YTCQ"/>
    <property type="match status" value="1"/>
</dbReference>
<keyword evidence="6" id="KW-0564">Palmitate</keyword>
<keyword evidence="4 8" id="KW-0732">Signal</keyword>
<evidence type="ECO:0000256" key="8">
    <source>
        <dbReference type="SAM" id="SignalP"/>
    </source>
</evidence>
<evidence type="ECO:0000256" key="4">
    <source>
        <dbReference type="ARBA" id="ARBA00022729"/>
    </source>
</evidence>
<evidence type="ECO:0000313" key="10">
    <source>
        <dbReference type="Proteomes" id="UP000314011"/>
    </source>
</evidence>
<sequence>MIHSISSRQGPRSLIAALGLTTALTGAAFAQDLSGDLVILNWQGGVDGEMWDELEAAFMEQHPDVTISELEIIAQGDARGGIRSALLGGEVVDLIINTWPAFREELAVSGIIRPMDEEWEANGWDDMLGQSWKDLGMIDGEVYGLTYTYGDRSAIWYDTEHLEKAGIEPPETWEEFLASFDALSEAGYAVPVGIPGKYWAHAEWFESLLLRTGGVEAAAQLAAHEIPWTDPVVREAMMKFKEMIDAGCCGDASQMLANDWDGVADQVFQADAMNYLLIGMWMNARAKNEYGLTEGEDYSIFQFPALGMGHDNTSTVDAKELNITTNGENPEAAQAFLDFMLTEEATTILAEYGYASPSTAADTSLLGPVQQQATAAVSESEVQFVLGDLLPGDLVDEYRVQLQRFLQDPSEENIDQVLAAIEAKAASAY</sequence>
<accession>A0A5C5GER6</accession>
<gene>
    <name evidence="9" type="ORF">FHY64_04465</name>
</gene>
<keyword evidence="3" id="KW-1003">Cell membrane</keyword>
<dbReference type="OrthoDB" id="9766989at2"/>
<feature type="signal peptide" evidence="8">
    <location>
        <begin position="1"/>
        <end position="30"/>
    </location>
</feature>
<evidence type="ECO:0000256" key="1">
    <source>
        <dbReference type="ARBA" id="ARBA00004418"/>
    </source>
</evidence>
<evidence type="ECO:0000256" key="6">
    <source>
        <dbReference type="ARBA" id="ARBA00023139"/>
    </source>
</evidence>
<reference evidence="9 10" key="1">
    <citation type="submission" date="2019-06" db="EMBL/GenBank/DDBJ databases">
        <title>Genome of new Rhodobacteraceae sp. SM1903.</title>
        <authorList>
            <person name="Ren X."/>
        </authorList>
    </citation>
    <scope>NUCLEOTIDE SEQUENCE [LARGE SCALE GENOMIC DNA]</scope>
    <source>
        <strain evidence="9 10">SM1903</strain>
    </source>
</reference>
<dbReference type="InterPro" id="IPR050490">
    <property type="entry name" value="Bact_solute-bd_prot1"/>
</dbReference>
<feature type="chain" id="PRO_5022778198" evidence="8">
    <location>
        <begin position="31"/>
        <end position="429"/>
    </location>
</feature>
<dbReference type="Proteomes" id="UP000314011">
    <property type="component" value="Unassembled WGS sequence"/>
</dbReference>
<keyword evidence="10" id="KW-1185">Reference proteome</keyword>
<dbReference type="SUPFAM" id="SSF53850">
    <property type="entry name" value="Periplasmic binding protein-like II"/>
    <property type="match status" value="1"/>
</dbReference>
<protein>
    <submittedName>
        <fullName evidence="9">Carbohydrate ABC transporter substrate-binding protein</fullName>
    </submittedName>
</protein>
<comment type="caution">
    <text evidence="9">The sequence shown here is derived from an EMBL/GenBank/DDBJ whole genome shotgun (WGS) entry which is preliminary data.</text>
</comment>
<keyword evidence="7" id="KW-0449">Lipoprotein</keyword>
<evidence type="ECO:0000256" key="7">
    <source>
        <dbReference type="ARBA" id="ARBA00023288"/>
    </source>
</evidence>
<dbReference type="GO" id="GO:0042597">
    <property type="term" value="C:periplasmic space"/>
    <property type="evidence" value="ECO:0007669"/>
    <property type="project" value="UniProtKB-SubCell"/>
</dbReference>
<name>A0A5C5GER6_9RHOB</name>
<dbReference type="Pfam" id="PF01547">
    <property type="entry name" value="SBP_bac_1"/>
    <property type="match status" value="1"/>
</dbReference>
<organism evidence="9 10">
    <name type="scientific">Pelagovum pacificum</name>
    <dbReference type="NCBI Taxonomy" id="2588711"/>
    <lineage>
        <taxon>Bacteria</taxon>
        <taxon>Pseudomonadati</taxon>
        <taxon>Pseudomonadota</taxon>
        <taxon>Alphaproteobacteria</taxon>
        <taxon>Rhodobacterales</taxon>
        <taxon>Paracoccaceae</taxon>
        <taxon>Pelagovum</taxon>
    </lineage>
</organism>
<evidence type="ECO:0000256" key="5">
    <source>
        <dbReference type="ARBA" id="ARBA00023136"/>
    </source>
</evidence>
<dbReference type="PANTHER" id="PTHR43649">
    <property type="entry name" value="ARABINOSE-BINDING PROTEIN-RELATED"/>
    <property type="match status" value="1"/>
</dbReference>
<comment type="subcellular location">
    <subcellularLocation>
        <location evidence="1">Periplasm</location>
    </subcellularLocation>
</comment>
<dbReference type="Gene3D" id="3.40.190.10">
    <property type="entry name" value="Periplasmic binding protein-like II"/>
    <property type="match status" value="2"/>
</dbReference>
<dbReference type="EMBL" id="VFFF01000001">
    <property type="protein sequence ID" value="TNY32547.1"/>
    <property type="molecule type" value="Genomic_DNA"/>
</dbReference>
<comment type="similarity">
    <text evidence="2">Belongs to the bacterial solute-binding protein 1 family.</text>
</comment>
<proteinExistence type="inferred from homology"/>
<evidence type="ECO:0000313" key="9">
    <source>
        <dbReference type="EMBL" id="TNY32547.1"/>
    </source>
</evidence>
<evidence type="ECO:0000256" key="3">
    <source>
        <dbReference type="ARBA" id="ARBA00022475"/>
    </source>
</evidence>